<comment type="similarity">
    <text evidence="2 9">Belongs to the G-protein coupled receptor 1 family.</text>
</comment>
<evidence type="ECO:0000256" key="8">
    <source>
        <dbReference type="ARBA" id="ARBA00023224"/>
    </source>
</evidence>
<evidence type="ECO:0000256" key="1">
    <source>
        <dbReference type="ARBA" id="ARBA00004141"/>
    </source>
</evidence>
<dbReference type="Gene3D" id="1.20.1070.10">
    <property type="entry name" value="Rhodopsin 7-helix transmembrane proteins"/>
    <property type="match status" value="1"/>
</dbReference>
<dbReference type="PROSITE" id="PS00237">
    <property type="entry name" value="G_PROTEIN_RECEP_F1_1"/>
    <property type="match status" value="1"/>
</dbReference>
<feature type="transmembrane region" description="Helical" evidence="11">
    <location>
        <begin position="59"/>
        <end position="84"/>
    </location>
</feature>
<evidence type="ECO:0000313" key="14">
    <source>
        <dbReference type="Proteomes" id="UP001634394"/>
    </source>
</evidence>
<protein>
    <recommendedName>
        <fullName evidence="12">G-protein coupled receptors family 1 profile domain-containing protein</fullName>
    </recommendedName>
</protein>
<dbReference type="CDD" id="cd14993">
    <property type="entry name" value="7tmA_CCKR-like"/>
    <property type="match status" value="1"/>
</dbReference>
<evidence type="ECO:0000256" key="3">
    <source>
        <dbReference type="ARBA" id="ARBA00022692"/>
    </source>
</evidence>
<feature type="transmembrane region" description="Helical" evidence="11">
    <location>
        <begin position="96"/>
        <end position="116"/>
    </location>
</feature>
<sequence length="489" mass="56390">MQLISSPTLMELSDKSVFLLNSTWNFSILHPFNVTDEEILRILDDYRKSQFTLAEAKTIVLITLYVPIFITALIGNLLVLLVIVPNQRMWSVTNNFLVNLAVTDLLVTLICIPMTVATRVYKLWVFGEILCKLTPYLQGVSVTVSTFTITAMSIDRCLAILHPMKFRHFRTTKCVRLLILFVWVAAILLILPLLFVRQISRMEIFAGEVFTHCTEFWDSPLARRTYDFAILFIICIFPAVIVLISYVLMGKRLWETDAQLRGGKGNNSSMNGSIDDKKGRRDGGVIANRRRLAKMCITVSVVFILCWTPYYTMNIYLDYQHDVDTADMLHYTLLIGHLHCITNPIMYCFMHKTFRHYVERYLSCGKKIRNPFATAGAFTRDRASKMWQSFRSTARSSSRRSQRKCMSSTRSTWNSHTPRTNRRDMIERECISDSNTENVPLNGSYKNTKCKRVRLIFKKIDGQNSKYPASLRVVQIPDVINEEIKTNSI</sequence>
<evidence type="ECO:0000256" key="2">
    <source>
        <dbReference type="ARBA" id="ARBA00010663"/>
    </source>
</evidence>
<evidence type="ECO:0000256" key="5">
    <source>
        <dbReference type="ARBA" id="ARBA00023040"/>
    </source>
</evidence>
<dbReference type="SUPFAM" id="SSF81321">
    <property type="entry name" value="Family A G protein-coupled receptor-like"/>
    <property type="match status" value="1"/>
</dbReference>
<evidence type="ECO:0000256" key="7">
    <source>
        <dbReference type="ARBA" id="ARBA00023170"/>
    </source>
</evidence>
<feature type="transmembrane region" description="Helical" evidence="11">
    <location>
        <begin position="331"/>
        <end position="350"/>
    </location>
</feature>
<dbReference type="GO" id="GO:0004930">
    <property type="term" value="F:G protein-coupled receptor activity"/>
    <property type="evidence" value="ECO:0007669"/>
    <property type="project" value="UniProtKB-KW"/>
</dbReference>
<evidence type="ECO:0000256" key="9">
    <source>
        <dbReference type="RuleBase" id="RU000688"/>
    </source>
</evidence>
<feature type="transmembrane region" description="Helical" evidence="11">
    <location>
        <begin position="228"/>
        <end position="249"/>
    </location>
</feature>
<reference evidence="13 14" key="1">
    <citation type="submission" date="2024-11" db="EMBL/GenBank/DDBJ databases">
        <title>Chromosome-level genome assembly of the freshwater bivalve Anodonta woodiana.</title>
        <authorList>
            <person name="Chen X."/>
        </authorList>
    </citation>
    <scope>NUCLEOTIDE SEQUENCE [LARGE SCALE GENOMIC DNA]</scope>
    <source>
        <strain evidence="13">MN2024</strain>
        <tissue evidence="13">Gills</tissue>
    </source>
</reference>
<comment type="subcellular location">
    <subcellularLocation>
        <location evidence="1">Membrane</location>
        <topology evidence="1">Multi-pass membrane protein</topology>
    </subcellularLocation>
</comment>
<proteinExistence type="inferred from homology"/>
<keyword evidence="7 9" id="KW-0675">Receptor</keyword>
<evidence type="ECO:0000256" key="10">
    <source>
        <dbReference type="SAM" id="MobiDB-lite"/>
    </source>
</evidence>
<keyword evidence="6 11" id="KW-0472">Membrane</keyword>
<dbReference type="EMBL" id="JBJQND010000008">
    <property type="protein sequence ID" value="KAL3869965.1"/>
    <property type="molecule type" value="Genomic_DNA"/>
</dbReference>
<feature type="domain" description="G-protein coupled receptors family 1 profile" evidence="12">
    <location>
        <begin position="75"/>
        <end position="347"/>
    </location>
</feature>
<accession>A0ABD3WBL9</accession>
<feature type="transmembrane region" description="Helical" evidence="11">
    <location>
        <begin position="136"/>
        <end position="154"/>
    </location>
</feature>
<feature type="region of interest" description="Disordered" evidence="10">
    <location>
        <begin position="398"/>
        <end position="419"/>
    </location>
</feature>
<dbReference type="PANTHER" id="PTHR45695">
    <property type="entry name" value="LEUCOKININ RECEPTOR-RELATED"/>
    <property type="match status" value="1"/>
</dbReference>
<dbReference type="InterPro" id="IPR017452">
    <property type="entry name" value="GPCR_Rhodpsn_7TM"/>
</dbReference>
<keyword evidence="8 9" id="KW-0807">Transducer</keyword>
<name>A0ABD3WBL9_SINWO</name>
<dbReference type="PRINTS" id="PR00237">
    <property type="entry name" value="GPCRRHODOPSN"/>
</dbReference>
<evidence type="ECO:0000256" key="11">
    <source>
        <dbReference type="SAM" id="Phobius"/>
    </source>
</evidence>
<feature type="compositionally biased region" description="Polar residues" evidence="10">
    <location>
        <begin position="409"/>
        <end position="418"/>
    </location>
</feature>
<evidence type="ECO:0000313" key="13">
    <source>
        <dbReference type="EMBL" id="KAL3869965.1"/>
    </source>
</evidence>
<evidence type="ECO:0000256" key="6">
    <source>
        <dbReference type="ARBA" id="ARBA00023136"/>
    </source>
</evidence>
<evidence type="ECO:0000259" key="12">
    <source>
        <dbReference type="PROSITE" id="PS50262"/>
    </source>
</evidence>
<keyword evidence="3 9" id="KW-0812">Transmembrane</keyword>
<dbReference type="PANTHER" id="PTHR45695:SF9">
    <property type="entry name" value="LEUCOKININ RECEPTOR"/>
    <property type="match status" value="1"/>
</dbReference>
<keyword evidence="5 9" id="KW-0297">G-protein coupled receptor</keyword>
<evidence type="ECO:0000256" key="4">
    <source>
        <dbReference type="ARBA" id="ARBA00022989"/>
    </source>
</evidence>
<organism evidence="13 14">
    <name type="scientific">Sinanodonta woodiana</name>
    <name type="common">Chinese pond mussel</name>
    <name type="synonym">Anodonta woodiana</name>
    <dbReference type="NCBI Taxonomy" id="1069815"/>
    <lineage>
        <taxon>Eukaryota</taxon>
        <taxon>Metazoa</taxon>
        <taxon>Spiralia</taxon>
        <taxon>Lophotrochozoa</taxon>
        <taxon>Mollusca</taxon>
        <taxon>Bivalvia</taxon>
        <taxon>Autobranchia</taxon>
        <taxon>Heteroconchia</taxon>
        <taxon>Palaeoheterodonta</taxon>
        <taxon>Unionida</taxon>
        <taxon>Unionoidea</taxon>
        <taxon>Unionidae</taxon>
        <taxon>Unioninae</taxon>
        <taxon>Sinanodonta</taxon>
    </lineage>
</organism>
<dbReference type="AlphaFoldDB" id="A0ABD3WBL9"/>
<feature type="transmembrane region" description="Helical" evidence="11">
    <location>
        <begin position="175"/>
        <end position="195"/>
    </location>
</feature>
<dbReference type="PRINTS" id="PR01012">
    <property type="entry name" value="NRPEPTIDEYR"/>
</dbReference>
<dbReference type="PROSITE" id="PS50262">
    <property type="entry name" value="G_PROTEIN_RECEP_F1_2"/>
    <property type="match status" value="1"/>
</dbReference>
<dbReference type="GO" id="GO:0016020">
    <property type="term" value="C:membrane"/>
    <property type="evidence" value="ECO:0007669"/>
    <property type="project" value="UniProtKB-SubCell"/>
</dbReference>
<gene>
    <name evidence="13" type="ORF">ACJMK2_042585</name>
</gene>
<comment type="caution">
    <text evidence="13">The sequence shown here is derived from an EMBL/GenBank/DDBJ whole genome shotgun (WGS) entry which is preliminary data.</text>
</comment>
<dbReference type="InterPro" id="IPR000611">
    <property type="entry name" value="NPY_rcpt"/>
</dbReference>
<dbReference type="InterPro" id="IPR000276">
    <property type="entry name" value="GPCR_Rhodpsn"/>
</dbReference>
<dbReference type="Pfam" id="PF00001">
    <property type="entry name" value="7tm_1"/>
    <property type="match status" value="1"/>
</dbReference>
<dbReference type="Proteomes" id="UP001634394">
    <property type="component" value="Unassembled WGS sequence"/>
</dbReference>
<keyword evidence="4 11" id="KW-1133">Transmembrane helix</keyword>
<keyword evidence="14" id="KW-1185">Reference proteome</keyword>
<feature type="transmembrane region" description="Helical" evidence="11">
    <location>
        <begin position="292"/>
        <end position="311"/>
    </location>
</feature>